<accession>A0A5N6U9V3</accession>
<gene>
    <name evidence="2" type="ORF">BDV40DRAFT_307108</name>
</gene>
<protein>
    <submittedName>
        <fullName evidence="2">Uncharacterized protein</fullName>
    </submittedName>
</protein>
<dbReference type="AlphaFoldDB" id="A0A5N6U9V3"/>
<name>A0A5N6U9V3_ASPTM</name>
<evidence type="ECO:0000313" key="2">
    <source>
        <dbReference type="EMBL" id="KAE8155378.1"/>
    </source>
</evidence>
<evidence type="ECO:0000313" key="3">
    <source>
        <dbReference type="Proteomes" id="UP000326950"/>
    </source>
</evidence>
<keyword evidence="1" id="KW-0812">Transmembrane</keyword>
<feature type="transmembrane region" description="Helical" evidence="1">
    <location>
        <begin position="21"/>
        <end position="40"/>
    </location>
</feature>
<evidence type="ECO:0000256" key="1">
    <source>
        <dbReference type="SAM" id="Phobius"/>
    </source>
</evidence>
<reference evidence="2 3" key="1">
    <citation type="submission" date="2019-04" db="EMBL/GenBank/DDBJ databases">
        <title>Friends and foes A comparative genomics study of 23 Aspergillus species from section Flavi.</title>
        <authorList>
            <consortium name="DOE Joint Genome Institute"/>
            <person name="Kjaerbolling I."/>
            <person name="Vesth T."/>
            <person name="Frisvad J.C."/>
            <person name="Nybo J.L."/>
            <person name="Theobald S."/>
            <person name="Kildgaard S."/>
            <person name="Isbrandt T."/>
            <person name="Kuo A."/>
            <person name="Sato A."/>
            <person name="Lyhne E.K."/>
            <person name="Kogle M.E."/>
            <person name="Wiebenga A."/>
            <person name="Kun R.S."/>
            <person name="Lubbers R.J."/>
            <person name="Makela M.R."/>
            <person name="Barry K."/>
            <person name="Chovatia M."/>
            <person name="Clum A."/>
            <person name="Daum C."/>
            <person name="Haridas S."/>
            <person name="He G."/>
            <person name="LaButti K."/>
            <person name="Lipzen A."/>
            <person name="Mondo S."/>
            <person name="Riley R."/>
            <person name="Salamov A."/>
            <person name="Simmons B.A."/>
            <person name="Magnuson J.K."/>
            <person name="Henrissat B."/>
            <person name="Mortensen U.H."/>
            <person name="Larsen T.O."/>
            <person name="Devries R.P."/>
            <person name="Grigoriev I.V."/>
            <person name="Machida M."/>
            <person name="Baker S.E."/>
            <person name="Andersen M.R."/>
        </authorList>
    </citation>
    <scope>NUCLEOTIDE SEQUENCE [LARGE SCALE GENOMIC DNA]</scope>
    <source>
        <strain evidence="2 3">CBS 117626</strain>
    </source>
</reference>
<dbReference type="EMBL" id="ML738976">
    <property type="protein sequence ID" value="KAE8155378.1"/>
    <property type="molecule type" value="Genomic_DNA"/>
</dbReference>
<proteinExistence type="predicted"/>
<sequence>MLYRQQSLPIQNVYQIIPKQAKLVIVMLLITRIILLHQLILEKFLMISSIQKHK</sequence>
<keyword evidence="1" id="KW-1133">Transmembrane helix</keyword>
<organism evidence="2 3">
    <name type="scientific">Aspergillus tamarii</name>
    <dbReference type="NCBI Taxonomy" id="41984"/>
    <lineage>
        <taxon>Eukaryota</taxon>
        <taxon>Fungi</taxon>
        <taxon>Dikarya</taxon>
        <taxon>Ascomycota</taxon>
        <taxon>Pezizomycotina</taxon>
        <taxon>Eurotiomycetes</taxon>
        <taxon>Eurotiomycetidae</taxon>
        <taxon>Eurotiales</taxon>
        <taxon>Aspergillaceae</taxon>
        <taxon>Aspergillus</taxon>
        <taxon>Aspergillus subgen. Circumdati</taxon>
    </lineage>
</organism>
<dbReference type="Proteomes" id="UP000326950">
    <property type="component" value="Unassembled WGS sequence"/>
</dbReference>
<keyword evidence="1" id="KW-0472">Membrane</keyword>
<keyword evidence="3" id="KW-1185">Reference proteome</keyword>